<feature type="domain" description="ABC transporter" evidence="5">
    <location>
        <begin position="25"/>
        <end position="248"/>
    </location>
</feature>
<comment type="caution">
    <text evidence="6">The sequence shown here is derived from an EMBL/GenBank/DDBJ whole genome shotgun (WGS) entry which is preliminary data.</text>
</comment>
<evidence type="ECO:0000313" key="6">
    <source>
        <dbReference type="EMBL" id="PDV97628.1"/>
    </source>
</evidence>
<dbReference type="Gene3D" id="2.70.50.60">
    <property type="entry name" value="abc- transporter (atp binding component) like domain"/>
    <property type="match status" value="1"/>
</dbReference>
<dbReference type="AlphaFoldDB" id="A0A2H3KIG8"/>
<evidence type="ECO:0000259" key="5">
    <source>
        <dbReference type="PROSITE" id="PS50893"/>
    </source>
</evidence>
<dbReference type="Pfam" id="PF00005">
    <property type="entry name" value="ABC_tran"/>
    <property type="match status" value="1"/>
</dbReference>
<dbReference type="GO" id="GO:0140359">
    <property type="term" value="F:ABC-type transporter activity"/>
    <property type="evidence" value="ECO:0007669"/>
    <property type="project" value="InterPro"/>
</dbReference>
<dbReference type="GO" id="GO:0016020">
    <property type="term" value="C:membrane"/>
    <property type="evidence" value="ECO:0007669"/>
    <property type="project" value="InterPro"/>
</dbReference>
<dbReference type="GO" id="GO:0016887">
    <property type="term" value="F:ATP hydrolysis activity"/>
    <property type="evidence" value="ECO:0007669"/>
    <property type="project" value="InterPro"/>
</dbReference>
<evidence type="ECO:0000256" key="3">
    <source>
        <dbReference type="ARBA" id="ARBA00022741"/>
    </source>
</evidence>
<dbReference type="InterPro" id="IPR029439">
    <property type="entry name" value="Wzt_C"/>
</dbReference>
<gene>
    <name evidence="6" type="ORF">A9Q02_04015</name>
</gene>
<dbReference type="Gene3D" id="3.40.50.300">
    <property type="entry name" value="P-loop containing nucleotide triphosphate hydrolases"/>
    <property type="match status" value="1"/>
</dbReference>
<keyword evidence="4" id="KW-0067">ATP-binding</keyword>
<evidence type="ECO:0000313" key="7">
    <source>
        <dbReference type="Proteomes" id="UP000220922"/>
    </source>
</evidence>
<dbReference type="OrthoDB" id="9778870at2"/>
<dbReference type="InterPro" id="IPR015860">
    <property type="entry name" value="ABC_transpr_TagH-like"/>
</dbReference>
<dbReference type="PANTHER" id="PTHR46743:SF2">
    <property type="entry name" value="TEICHOIC ACIDS EXPORT ATP-BINDING PROTEIN TAGH"/>
    <property type="match status" value="1"/>
</dbReference>
<comment type="similarity">
    <text evidence="1">Belongs to the ABC transporter superfamily.</text>
</comment>
<dbReference type="InterPro" id="IPR003439">
    <property type="entry name" value="ABC_transporter-like_ATP-bd"/>
</dbReference>
<reference evidence="6 7" key="1">
    <citation type="submission" date="2016-05" db="EMBL/GenBank/DDBJ databases">
        <authorList>
            <person name="Lavstsen T."/>
            <person name="Jespersen J.S."/>
        </authorList>
    </citation>
    <scope>NUCLEOTIDE SEQUENCE [LARGE SCALE GENOMIC DNA]</scope>
    <source>
        <strain evidence="6 7">B7-9</strain>
    </source>
</reference>
<evidence type="ECO:0000256" key="2">
    <source>
        <dbReference type="ARBA" id="ARBA00022448"/>
    </source>
</evidence>
<dbReference type="InterPro" id="IPR027417">
    <property type="entry name" value="P-loop_NTPase"/>
</dbReference>
<protein>
    <submittedName>
        <fullName evidence="6">ABC transporter</fullName>
    </submittedName>
</protein>
<keyword evidence="7" id="KW-1185">Reference proteome</keyword>
<keyword evidence="3" id="KW-0547">Nucleotide-binding</keyword>
<sequence length="417" mass="46146">MDPAIIVTQLGKRFRRRGGNRPSTLKEAILRGMRGMRDETFWGLRDVSFSIEPGRTVGIVGPNGAGKSTLLRLVGGVGRPDTGRVQTRGRIGALLDLGAGQHPELTGRESIFISGVISGMLRSEVEQRFDEIVDFAELDDFIDSPLRTYSTGMQMRLAFAVAVHIDPQILLVDEVLAVGDIAFQRKCLDRIAQFKTQGCTILLVSHDPGQMRGLCDEVIWLRHGEVVAHGPTDLVMDDYVSAMDTVTRQRTPEHVPIVVLANGQELRIRDNRFGSQEVEISQVRLLNQYNKPVTTLRSGVPLTVELSYRTPQTIVDPLVSVSITKPDGSLCLDINNVSTGVAFPPLTGEGVIQLTFERLDLASGDYFVDVGVYAQEWAYTYDYHWHVYPLVIEGVAQSKGVLVPPLSWHVERSSEPE</sequence>
<dbReference type="InterPro" id="IPR003593">
    <property type="entry name" value="AAA+_ATPase"/>
</dbReference>
<evidence type="ECO:0000256" key="1">
    <source>
        <dbReference type="ARBA" id="ARBA00005417"/>
    </source>
</evidence>
<dbReference type="SUPFAM" id="SSF52540">
    <property type="entry name" value="P-loop containing nucleoside triphosphate hydrolases"/>
    <property type="match status" value="1"/>
</dbReference>
<dbReference type="CDD" id="cd10147">
    <property type="entry name" value="Wzt_C-like"/>
    <property type="match status" value="1"/>
</dbReference>
<accession>A0A2H3KIG8</accession>
<dbReference type="EMBL" id="LYXE01000127">
    <property type="protein sequence ID" value="PDV97628.1"/>
    <property type="molecule type" value="Genomic_DNA"/>
</dbReference>
<keyword evidence="2" id="KW-0813">Transport</keyword>
<evidence type="ECO:0000256" key="4">
    <source>
        <dbReference type="ARBA" id="ARBA00022840"/>
    </source>
</evidence>
<dbReference type="SMART" id="SM00382">
    <property type="entry name" value="AAA"/>
    <property type="match status" value="1"/>
</dbReference>
<dbReference type="PROSITE" id="PS50893">
    <property type="entry name" value="ABC_TRANSPORTER_2"/>
    <property type="match status" value="1"/>
</dbReference>
<proteinExistence type="inferred from homology"/>
<dbReference type="RefSeq" id="WP_097654256.1">
    <property type="nucleotide sequence ID" value="NZ_LYXE01000127.1"/>
</dbReference>
<dbReference type="PANTHER" id="PTHR46743">
    <property type="entry name" value="TEICHOIC ACIDS EXPORT ATP-BINDING PROTEIN TAGH"/>
    <property type="match status" value="1"/>
</dbReference>
<dbReference type="InterPro" id="IPR050683">
    <property type="entry name" value="Bact_Polysacc_Export_ATP-bd"/>
</dbReference>
<dbReference type="CDD" id="cd03220">
    <property type="entry name" value="ABC_KpsT_Wzt"/>
    <property type="match status" value="1"/>
</dbReference>
<organism evidence="6 7">
    <name type="scientific">Candidatus Chloroploca asiatica</name>
    <dbReference type="NCBI Taxonomy" id="1506545"/>
    <lineage>
        <taxon>Bacteria</taxon>
        <taxon>Bacillati</taxon>
        <taxon>Chloroflexota</taxon>
        <taxon>Chloroflexia</taxon>
        <taxon>Chloroflexales</taxon>
        <taxon>Chloroflexineae</taxon>
        <taxon>Oscillochloridaceae</taxon>
        <taxon>Candidatus Chloroploca</taxon>
    </lineage>
</organism>
<dbReference type="GO" id="GO:0005524">
    <property type="term" value="F:ATP binding"/>
    <property type="evidence" value="ECO:0007669"/>
    <property type="project" value="UniProtKB-KW"/>
</dbReference>
<dbReference type="Proteomes" id="UP000220922">
    <property type="component" value="Unassembled WGS sequence"/>
</dbReference>
<name>A0A2H3KIG8_9CHLR</name>
<dbReference type="Pfam" id="PF14524">
    <property type="entry name" value="Wzt_C"/>
    <property type="match status" value="1"/>
</dbReference>